<proteinExistence type="predicted"/>
<keyword evidence="2" id="KW-1133">Transmembrane helix</keyword>
<sequence length="76" mass="8399">MIHWKTSTGEPVPNSGQPWREPVPGTGQELLPERRGRGDRALTVVGHLLAPFWIALASGSCRWWTSLPARPPGTWS</sequence>
<feature type="region of interest" description="Disordered" evidence="1">
    <location>
        <begin position="1"/>
        <end position="35"/>
    </location>
</feature>
<accession>A0A8C5JCK8</accession>
<evidence type="ECO:0000313" key="4">
    <source>
        <dbReference type="Proteomes" id="UP000694408"/>
    </source>
</evidence>
<keyword evidence="2" id="KW-0812">Transmembrane</keyword>
<dbReference type="Ensembl" id="ENSJHYT00000018925.1">
    <property type="protein sequence ID" value="ENSJHYP00000015685.1"/>
    <property type="gene ID" value="ENSJHYG00000012029.1"/>
</dbReference>
<protein>
    <submittedName>
        <fullName evidence="3">Uncharacterized protein</fullName>
    </submittedName>
</protein>
<name>A0A8C5JCK8_JUNHY</name>
<keyword evidence="4" id="KW-1185">Reference proteome</keyword>
<feature type="compositionally biased region" description="Polar residues" evidence="1">
    <location>
        <begin position="1"/>
        <end position="17"/>
    </location>
</feature>
<dbReference type="Proteomes" id="UP000694408">
    <property type="component" value="Unplaced"/>
</dbReference>
<dbReference type="AlphaFoldDB" id="A0A8C5JCK8"/>
<evidence type="ECO:0000313" key="3">
    <source>
        <dbReference type="Ensembl" id="ENSJHYP00000015685.1"/>
    </source>
</evidence>
<feature type="transmembrane region" description="Helical" evidence="2">
    <location>
        <begin position="41"/>
        <end position="65"/>
    </location>
</feature>
<reference evidence="3" key="1">
    <citation type="submission" date="2025-08" db="UniProtKB">
        <authorList>
            <consortium name="Ensembl"/>
        </authorList>
    </citation>
    <scope>IDENTIFICATION</scope>
</reference>
<organism evidence="3 4">
    <name type="scientific">Junco hyemalis</name>
    <name type="common">Dark-eyed junco</name>
    <dbReference type="NCBI Taxonomy" id="40217"/>
    <lineage>
        <taxon>Eukaryota</taxon>
        <taxon>Metazoa</taxon>
        <taxon>Chordata</taxon>
        <taxon>Craniata</taxon>
        <taxon>Vertebrata</taxon>
        <taxon>Euteleostomi</taxon>
        <taxon>Archelosauria</taxon>
        <taxon>Archosauria</taxon>
        <taxon>Dinosauria</taxon>
        <taxon>Saurischia</taxon>
        <taxon>Theropoda</taxon>
        <taxon>Coelurosauria</taxon>
        <taxon>Aves</taxon>
        <taxon>Neognathae</taxon>
        <taxon>Neoaves</taxon>
        <taxon>Telluraves</taxon>
        <taxon>Australaves</taxon>
        <taxon>Passeriformes</taxon>
        <taxon>Passerellidae</taxon>
        <taxon>Junco</taxon>
    </lineage>
</organism>
<evidence type="ECO:0000256" key="1">
    <source>
        <dbReference type="SAM" id="MobiDB-lite"/>
    </source>
</evidence>
<keyword evidence="2" id="KW-0472">Membrane</keyword>
<reference evidence="3" key="2">
    <citation type="submission" date="2025-09" db="UniProtKB">
        <authorList>
            <consortium name="Ensembl"/>
        </authorList>
    </citation>
    <scope>IDENTIFICATION</scope>
</reference>
<evidence type="ECO:0000256" key="2">
    <source>
        <dbReference type="SAM" id="Phobius"/>
    </source>
</evidence>